<keyword evidence="2" id="KW-0813">Transport</keyword>
<dbReference type="InterPro" id="IPR003439">
    <property type="entry name" value="ABC_transporter-like_ATP-bd"/>
</dbReference>
<evidence type="ECO:0000259" key="5">
    <source>
        <dbReference type="PROSITE" id="PS50893"/>
    </source>
</evidence>
<comment type="caution">
    <text evidence="6">The sequence shown here is derived from an EMBL/GenBank/DDBJ whole genome shotgun (WGS) entry which is preliminary data.</text>
</comment>
<gene>
    <name evidence="6" type="ORF">C7450_108348</name>
</gene>
<sequence length="281" mass="30544">MSDASTRDGATSAGSAASGRTYRPGVTLEGVTKTFGTAGAPVVALERVDLTIGDGEFVAVVGPSGCGKSTMLRLISRLSLPTTGKITVFDDTSTKPPIGMSIVFQNHVLLAWRTILENVLFPADMVGESKAPLRAKAMDLLTSVGLADFAGRYPHELSGGMKQRASIARALLLQPRLLLMDEPFGALDALTREQMRVDLEALWLKHRMTILFITHSIDEAVLLADRVIVMSPRPGRIERIMEINMARPRGLAARRDPEFLEKTEEITEIFLSRGVLHGEAH</sequence>
<dbReference type="PROSITE" id="PS50893">
    <property type="entry name" value="ABC_TRANSPORTER_2"/>
    <property type="match status" value="1"/>
</dbReference>
<evidence type="ECO:0000256" key="1">
    <source>
        <dbReference type="ARBA" id="ARBA00005417"/>
    </source>
</evidence>
<dbReference type="RefSeq" id="WP_110376312.1">
    <property type="nucleotide sequence ID" value="NZ_JAHBRY010000001.1"/>
</dbReference>
<comment type="similarity">
    <text evidence="1">Belongs to the ABC transporter superfamily.</text>
</comment>
<dbReference type="GO" id="GO:0005524">
    <property type="term" value="F:ATP binding"/>
    <property type="evidence" value="ECO:0007669"/>
    <property type="project" value="UniProtKB-KW"/>
</dbReference>
<dbReference type="SUPFAM" id="SSF52540">
    <property type="entry name" value="P-loop containing nucleoside triphosphate hydrolases"/>
    <property type="match status" value="1"/>
</dbReference>
<feature type="domain" description="ABC transporter" evidence="5">
    <location>
        <begin position="26"/>
        <end position="257"/>
    </location>
</feature>
<evidence type="ECO:0000256" key="3">
    <source>
        <dbReference type="ARBA" id="ARBA00022741"/>
    </source>
</evidence>
<dbReference type="CDD" id="cd03293">
    <property type="entry name" value="ABC_NrtD_SsuB_transporters"/>
    <property type="match status" value="1"/>
</dbReference>
<evidence type="ECO:0000313" key="6">
    <source>
        <dbReference type="EMBL" id="PXW56595.1"/>
    </source>
</evidence>
<dbReference type="EMBL" id="QJJK01000008">
    <property type="protein sequence ID" value="PXW56595.1"/>
    <property type="molecule type" value="Genomic_DNA"/>
</dbReference>
<dbReference type="OrthoDB" id="9807242at2"/>
<dbReference type="PROSITE" id="PS00211">
    <property type="entry name" value="ABC_TRANSPORTER_1"/>
    <property type="match status" value="1"/>
</dbReference>
<evidence type="ECO:0000313" key="7">
    <source>
        <dbReference type="Proteomes" id="UP000248021"/>
    </source>
</evidence>
<dbReference type="InterPro" id="IPR027417">
    <property type="entry name" value="P-loop_NTPase"/>
</dbReference>
<proteinExistence type="inferred from homology"/>
<dbReference type="Proteomes" id="UP000248021">
    <property type="component" value="Unassembled WGS sequence"/>
</dbReference>
<dbReference type="Gene3D" id="3.40.50.300">
    <property type="entry name" value="P-loop containing nucleotide triphosphate hydrolases"/>
    <property type="match status" value="1"/>
</dbReference>
<dbReference type="GO" id="GO:0016887">
    <property type="term" value="F:ATP hydrolysis activity"/>
    <property type="evidence" value="ECO:0007669"/>
    <property type="project" value="InterPro"/>
</dbReference>
<dbReference type="AlphaFoldDB" id="A0A2V3U2F1"/>
<organism evidence="6 7">
    <name type="scientific">Chelatococcus asaccharovorans</name>
    <dbReference type="NCBI Taxonomy" id="28210"/>
    <lineage>
        <taxon>Bacteria</taxon>
        <taxon>Pseudomonadati</taxon>
        <taxon>Pseudomonadota</taxon>
        <taxon>Alphaproteobacteria</taxon>
        <taxon>Hyphomicrobiales</taxon>
        <taxon>Chelatococcaceae</taxon>
        <taxon>Chelatococcus</taxon>
    </lineage>
</organism>
<name>A0A2V3U2F1_9HYPH</name>
<evidence type="ECO:0000256" key="4">
    <source>
        <dbReference type="ARBA" id="ARBA00022840"/>
    </source>
</evidence>
<dbReference type="PANTHER" id="PTHR42788:SF13">
    <property type="entry name" value="ALIPHATIC SULFONATES IMPORT ATP-BINDING PROTEIN SSUB"/>
    <property type="match status" value="1"/>
</dbReference>
<dbReference type="PANTHER" id="PTHR42788">
    <property type="entry name" value="TAURINE IMPORT ATP-BINDING PROTEIN-RELATED"/>
    <property type="match status" value="1"/>
</dbReference>
<keyword evidence="3" id="KW-0547">Nucleotide-binding</keyword>
<accession>A0A2V3U2F1</accession>
<dbReference type="InterPro" id="IPR003593">
    <property type="entry name" value="AAA+_ATPase"/>
</dbReference>
<dbReference type="SMART" id="SM00382">
    <property type="entry name" value="AAA"/>
    <property type="match status" value="1"/>
</dbReference>
<keyword evidence="4 6" id="KW-0067">ATP-binding</keyword>
<evidence type="ECO:0000256" key="2">
    <source>
        <dbReference type="ARBA" id="ARBA00022448"/>
    </source>
</evidence>
<dbReference type="Pfam" id="PF00005">
    <property type="entry name" value="ABC_tran"/>
    <property type="match status" value="1"/>
</dbReference>
<reference evidence="6 7" key="1">
    <citation type="submission" date="2018-05" db="EMBL/GenBank/DDBJ databases">
        <title>Genomic Encyclopedia of Type Strains, Phase IV (KMG-IV): sequencing the most valuable type-strain genomes for metagenomic binning, comparative biology and taxonomic classification.</title>
        <authorList>
            <person name="Goeker M."/>
        </authorList>
    </citation>
    <scope>NUCLEOTIDE SEQUENCE [LARGE SCALE GENOMIC DNA]</scope>
    <source>
        <strain evidence="6 7">DSM 6462</strain>
    </source>
</reference>
<dbReference type="InterPro" id="IPR017871">
    <property type="entry name" value="ABC_transporter-like_CS"/>
</dbReference>
<keyword evidence="7" id="KW-1185">Reference proteome</keyword>
<protein>
    <submittedName>
        <fullName evidence="6">NitT/TauT family transport system ATP-binding protein</fullName>
    </submittedName>
</protein>
<dbReference type="InterPro" id="IPR050166">
    <property type="entry name" value="ABC_transporter_ATP-bind"/>
</dbReference>